<feature type="transmembrane region" description="Helical" evidence="20">
    <location>
        <begin position="417"/>
        <end position="435"/>
    </location>
</feature>
<evidence type="ECO:0000256" key="18">
    <source>
        <dbReference type="ARBA" id="ARBA00036634"/>
    </source>
</evidence>
<organism evidence="23 24">
    <name type="scientific">Sparus aurata</name>
    <name type="common">Gilthead sea bream</name>
    <dbReference type="NCBI Taxonomy" id="8175"/>
    <lineage>
        <taxon>Eukaryota</taxon>
        <taxon>Metazoa</taxon>
        <taxon>Chordata</taxon>
        <taxon>Craniata</taxon>
        <taxon>Vertebrata</taxon>
        <taxon>Euteleostomi</taxon>
        <taxon>Actinopterygii</taxon>
        <taxon>Neopterygii</taxon>
        <taxon>Teleostei</taxon>
        <taxon>Neoteleostei</taxon>
        <taxon>Acanthomorphata</taxon>
        <taxon>Eupercaria</taxon>
        <taxon>Spariformes</taxon>
        <taxon>Sparidae</taxon>
        <taxon>Sparus</taxon>
    </lineage>
</organism>
<feature type="signal peptide" evidence="20">
    <location>
        <begin position="1"/>
        <end position="17"/>
    </location>
</feature>
<comment type="subcellular location">
    <subcellularLocation>
        <location evidence="15">Postsynaptic cell membrane</location>
        <topology evidence="15">Multi-pass membrane protein</topology>
    </subcellularLocation>
</comment>
<comment type="catalytic activity">
    <reaction evidence="18">
        <text>Ca(2+)(in) = Ca(2+)(out)</text>
        <dbReference type="Rhea" id="RHEA:29671"/>
        <dbReference type="ChEBI" id="CHEBI:29108"/>
    </reaction>
</comment>
<dbReference type="InterPro" id="IPR036719">
    <property type="entry name" value="Neuro-gated_channel_TM_sf"/>
</dbReference>
<evidence type="ECO:0000256" key="20">
    <source>
        <dbReference type="RuleBase" id="RU000687"/>
    </source>
</evidence>
<dbReference type="InterPro" id="IPR018000">
    <property type="entry name" value="Neurotransmitter_ion_chnl_CS"/>
</dbReference>
<evidence type="ECO:0000256" key="13">
    <source>
        <dbReference type="ARBA" id="ARBA00023286"/>
    </source>
</evidence>
<evidence type="ECO:0000256" key="9">
    <source>
        <dbReference type="ARBA" id="ARBA00023157"/>
    </source>
</evidence>
<accession>A0A671XBZ5</accession>
<keyword evidence="13" id="KW-1071">Ligand-gated ion channel</keyword>
<dbReference type="InterPro" id="IPR038050">
    <property type="entry name" value="Neuro_actylchol_rec"/>
</dbReference>
<dbReference type="InterPro" id="IPR036734">
    <property type="entry name" value="Neur_chan_lig-bd_sf"/>
</dbReference>
<dbReference type="Pfam" id="PF02931">
    <property type="entry name" value="Neur_chan_LBD"/>
    <property type="match status" value="1"/>
</dbReference>
<dbReference type="SUPFAM" id="SSF90112">
    <property type="entry name" value="Neurotransmitter-gated ion-channel transmembrane pore"/>
    <property type="match status" value="1"/>
</dbReference>
<dbReference type="GO" id="GO:0005230">
    <property type="term" value="F:extracellular ligand-gated monoatomic ion channel activity"/>
    <property type="evidence" value="ECO:0007669"/>
    <property type="project" value="InterPro"/>
</dbReference>
<dbReference type="InterPro" id="IPR006029">
    <property type="entry name" value="Neurotrans-gated_channel_TM"/>
</dbReference>
<dbReference type="AlphaFoldDB" id="A0A671XBZ5"/>
<keyword evidence="8 20" id="KW-0472">Membrane</keyword>
<reference evidence="23" key="3">
    <citation type="submission" date="2025-09" db="UniProtKB">
        <authorList>
            <consortium name="Ensembl"/>
        </authorList>
    </citation>
    <scope>IDENTIFICATION</scope>
</reference>
<evidence type="ECO:0000256" key="15">
    <source>
        <dbReference type="ARBA" id="ARBA00034104"/>
    </source>
</evidence>
<keyword evidence="4 20" id="KW-0732">Signal</keyword>
<dbReference type="Pfam" id="PF02932">
    <property type="entry name" value="Neur_chan_memb"/>
    <property type="match status" value="1"/>
</dbReference>
<feature type="domain" description="Neurotransmitter-gated ion-channel transmembrane" evidence="22">
    <location>
        <begin position="243"/>
        <end position="364"/>
    </location>
</feature>
<keyword evidence="12" id="KW-0628">Postsynaptic cell membrane</keyword>
<dbReference type="PROSITE" id="PS00236">
    <property type="entry name" value="NEUROTR_ION_CHANNEL"/>
    <property type="match status" value="1"/>
</dbReference>
<keyword evidence="6" id="KW-0770">Synapse</keyword>
<evidence type="ECO:0000256" key="7">
    <source>
        <dbReference type="ARBA" id="ARBA00023065"/>
    </source>
</evidence>
<reference evidence="23" key="2">
    <citation type="submission" date="2025-08" db="UniProtKB">
        <authorList>
            <consortium name="Ensembl"/>
        </authorList>
    </citation>
    <scope>IDENTIFICATION</scope>
</reference>
<evidence type="ECO:0000259" key="21">
    <source>
        <dbReference type="Pfam" id="PF02931"/>
    </source>
</evidence>
<keyword evidence="9" id="KW-1015">Disulfide bond</keyword>
<dbReference type="PANTHER" id="PTHR18945">
    <property type="entry name" value="NEUROTRANSMITTER GATED ION CHANNEL"/>
    <property type="match status" value="1"/>
</dbReference>
<dbReference type="FunFam" id="2.70.170.10:FF:000017">
    <property type="entry name" value="5-hydroxytryptamine receptor 3A"/>
    <property type="match status" value="1"/>
</dbReference>
<dbReference type="PRINTS" id="PR00252">
    <property type="entry name" value="NRIONCHANNEL"/>
</dbReference>
<feature type="chain" id="PRO_5025709075" evidence="20">
    <location>
        <begin position="18"/>
        <end position="436"/>
    </location>
</feature>
<dbReference type="GO" id="GO:0045211">
    <property type="term" value="C:postsynaptic membrane"/>
    <property type="evidence" value="ECO:0007669"/>
    <property type="project" value="UniProtKB-SubCell"/>
</dbReference>
<protein>
    <submittedName>
        <fullName evidence="23">Uncharacterized protein</fullName>
    </submittedName>
</protein>
<evidence type="ECO:0000256" key="19">
    <source>
        <dbReference type="ARBA" id="ARBA00037540"/>
    </source>
</evidence>
<name>A0A671XBZ5_SPAAU</name>
<dbReference type="InterPro" id="IPR006201">
    <property type="entry name" value="Neur_channel"/>
</dbReference>
<dbReference type="InParanoid" id="A0A671XBZ5"/>
<dbReference type="GO" id="GO:0004888">
    <property type="term" value="F:transmembrane signaling receptor activity"/>
    <property type="evidence" value="ECO:0007669"/>
    <property type="project" value="InterPro"/>
</dbReference>
<evidence type="ECO:0000256" key="11">
    <source>
        <dbReference type="ARBA" id="ARBA00023180"/>
    </source>
</evidence>
<dbReference type="Ensembl" id="ENSSAUT00010051142.1">
    <property type="protein sequence ID" value="ENSSAUP00010048623.1"/>
    <property type="gene ID" value="ENSSAUG00010020262.1"/>
</dbReference>
<keyword evidence="14 20" id="KW-0407">Ion channel</keyword>
<evidence type="ECO:0000313" key="24">
    <source>
        <dbReference type="Proteomes" id="UP000472265"/>
    </source>
</evidence>
<dbReference type="Gene3D" id="1.20.58.390">
    <property type="entry name" value="Neurotransmitter-gated ion-channel transmembrane domain"/>
    <property type="match status" value="1"/>
</dbReference>
<evidence type="ECO:0000256" key="6">
    <source>
        <dbReference type="ARBA" id="ARBA00023018"/>
    </source>
</evidence>
<keyword evidence="11" id="KW-0325">Glycoprotein</keyword>
<comment type="catalytic activity">
    <reaction evidence="17">
        <text>Na(+)(in) = Na(+)(out)</text>
        <dbReference type="Rhea" id="RHEA:34963"/>
        <dbReference type="ChEBI" id="CHEBI:29101"/>
    </reaction>
</comment>
<keyword evidence="5 20" id="KW-1133">Transmembrane helix</keyword>
<keyword evidence="7 20" id="KW-0406">Ion transport</keyword>
<dbReference type="GeneTree" id="ENSGT00940000163471"/>
<evidence type="ECO:0000256" key="16">
    <source>
        <dbReference type="ARBA" id="ARBA00034430"/>
    </source>
</evidence>
<dbReference type="InterPro" id="IPR006202">
    <property type="entry name" value="Neur_chan_lig-bd"/>
</dbReference>
<keyword evidence="2" id="KW-1003">Cell membrane</keyword>
<evidence type="ECO:0000256" key="2">
    <source>
        <dbReference type="ARBA" id="ARBA00022475"/>
    </source>
</evidence>
<gene>
    <name evidence="23" type="primary">LOC115571560</name>
</gene>
<keyword evidence="1 20" id="KW-0813">Transport</keyword>
<dbReference type="OMA" id="IHTCEHD"/>
<evidence type="ECO:0000256" key="12">
    <source>
        <dbReference type="ARBA" id="ARBA00023257"/>
    </source>
</evidence>
<evidence type="ECO:0000313" key="23">
    <source>
        <dbReference type="Ensembl" id="ENSSAUP00010048623.1"/>
    </source>
</evidence>
<reference evidence="23" key="1">
    <citation type="submission" date="2021-04" db="EMBL/GenBank/DDBJ databases">
        <authorList>
            <consortium name="Wellcome Sanger Institute Data Sharing"/>
        </authorList>
    </citation>
    <scope>NUCLEOTIDE SEQUENCE [LARGE SCALE GENOMIC DNA]</scope>
</reference>
<comment type="similarity">
    <text evidence="20">Belongs to the ligand-gated ion channel (TC 1.A.9) family.</text>
</comment>
<dbReference type="Proteomes" id="UP000472265">
    <property type="component" value="Chromosome 20"/>
</dbReference>
<comment type="function">
    <text evidence="19">Forms serotonin (5-hydroxytryptamine/5-HT3)-activated cation-selective channel complexes, which when activated cause fast, depolarizing responses in neurons.</text>
</comment>
<feature type="transmembrane region" description="Helical" evidence="20">
    <location>
        <begin position="294"/>
        <end position="322"/>
    </location>
</feature>
<evidence type="ECO:0000259" key="22">
    <source>
        <dbReference type="Pfam" id="PF02932"/>
    </source>
</evidence>
<proteinExistence type="inferred from homology"/>
<evidence type="ECO:0000256" key="14">
    <source>
        <dbReference type="ARBA" id="ARBA00023303"/>
    </source>
</evidence>
<feature type="transmembrane region" description="Helical" evidence="20">
    <location>
        <begin position="234"/>
        <end position="253"/>
    </location>
</feature>
<evidence type="ECO:0000256" key="10">
    <source>
        <dbReference type="ARBA" id="ARBA00023170"/>
    </source>
</evidence>
<evidence type="ECO:0000256" key="5">
    <source>
        <dbReference type="ARBA" id="ARBA00022989"/>
    </source>
</evidence>
<evidence type="ECO:0000256" key="4">
    <source>
        <dbReference type="ARBA" id="ARBA00022729"/>
    </source>
</evidence>
<dbReference type="Gene3D" id="2.70.170.10">
    <property type="entry name" value="Neurotransmitter-gated ion-channel ligand-binding domain"/>
    <property type="match status" value="1"/>
</dbReference>
<evidence type="ECO:0000256" key="1">
    <source>
        <dbReference type="ARBA" id="ARBA00022448"/>
    </source>
</evidence>
<comment type="catalytic activity">
    <reaction evidence="16">
        <text>K(+)(in) = K(+)(out)</text>
        <dbReference type="Rhea" id="RHEA:29463"/>
        <dbReference type="ChEBI" id="CHEBI:29103"/>
    </reaction>
</comment>
<evidence type="ECO:0000256" key="17">
    <source>
        <dbReference type="ARBA" id="ARBA00036239"/>
    </source>
</evidence>
<feature type="transmembrane region" description="Helical" evidence="20">
    <location>
        <begin position="265"/>
        <end position="282"/>
    </location>
</feature>
<keyword evidence="24" id="KW-1185">Reference proteome</keyword>
<dbReference type="SUPFAM" id="SSF63712">
    <property type="entry name" value="Nicotinic receptor ligand binding domain-like"/>
    <property type="match status" value="1"/>
</dbReference>
<feature type="domain" description="Neurotransmitter-gated ion-channel ligand-binding" evidence="21">
    <location>
        <begin position="42"/>
        <end position="232"/>
    </location>
</feature>
<sequence length="436" mass="49854">MLVGFLILLLLTVDGESSEKVCSYQDVLNYMNLSKSNELFFMTRPVKDHKQATQVSLEVLLYAILDVREIDQMFIPYVWIIASWQNQHIGWKPDDFCGIKTVSLPFEVLWKPDITIEEMTEKDKAPPSPLLTIHSNGLVSIQNDQVLVSTCRMHVYKFPFDIQSCNLTFKSVVHSVDEIQLVHNVHSSEDTHTMMRTQYEWLFINMTVTNKTVNMFGLKQDVLIYTITMKRRSVLYIVNFMLPILFFLGLDMASFMISDSGGEKLGFQVTVLLAVTVMQLILNDILPSSSDRIPLIVIYCIGIFGLMMLSLLETILVLYLIAKDSQDSDMDKEDNSKQDKATCKGDKKKWTACICDVSTDETPNEQLKDSRSQLTEESQAFEKLSDELREVVKALTLLLNNRMEGGKPSYWTRVTKTINKVFFIFYVIAAGVFLLC</sequence>
<keyword evidence="3 20" id="KW-0812">Transmembrane</keyword>
<dbReference type="FunFam" id="1.20.58.390:FF:000103">
    <property type="entry name" value="Si:ch211-256e16.10"/>
    <property type="match status" value="1"/>
</dbReference>
<evidence type="ECO:0000256" key="3">
    <source>
        <dbReference type="ARBA" id="ARBA00022692"/>
    </source>
</evidence>
<evidence type="ECO:0000256" key="8">
    <source>
        <dbReference type="ARBA" id="ARBA00023136"/>
    </source>
</evidence>
<keyword evidence="10" id="KW-0675">Receptor</keyword>